<proteinExistence type="predicted"/>
<dbReference type="Gene3D" id="1.10.3130.20">
    <property type="entry name" value="Phycobilisome linker domain"/>
    <property type="match status" value="1"/>
</dbReference>
<dbReference type="RefSeq" id="WP_021195534.1">
    <property type="nucleotide sequence ID" value="NZ_CP012605.1"/>
</dbReference>
<name>A0AAC9FR26_9RALS</name>
<dbReference type="InterPro" id="IPR038255">
    <property type="entry name" value="PBS_linker_sf"/>
</dbReference>
<dbReference type="EMBL" id="CP012605">
    <property type="protein sequence ID" value="ANH73254.1"/>
    <property type="molecule type" value="Genomic_DNA"/>
</dbReference>
<protein>
    <recommendedName>
        <fullName evidence="1">DUF4214 domain-containing protein</fullName>
    </recommendedName>
</protein>
<dbReference type="InterPro" id="IPR025282">
    <property type="entry name" value="DUF4214"/>
</dbReference>
<dbReference type="Proteomes" id="UP000077927">
    <property type="component" value="Chromosome 1"/>
</dbReference>
<gene>
    <name evidence="2" type="ORF">ACS15_2517</name>
</gene>
<reference evidence="2 3" key="1">
    <citation type="submission" date="2015-09" db="EMBL/GenBank/DDBJ databases">
        <authorList>
            <person name="Xu Y."/>
            <person name="Nagy A."/>
            <person name="Liu N.T."/>
            <person name="Nou X."/>
        </authorList>
    </citation>
    <scope>NUCLEOTIDE SEQUENCE [LARGE SCALE GENOMIC DNA]</scope>
    <source>
        <strain evidence="2 3">FC1138</strain>
    </source>
</reference>
<dbReference type="Pfam" id="PF13946">
    <property type="entry name" value="DUF4214"/>
    <property type="match status" value="1"/>
</dbReference>
<accession>A0AAC9FR26</accession>
<dbReference type="KEGG" id="rin:ACS15_2517"/>
<organism evidence="2 3">
    <name type="scientific">Ralstonia insidiosa</name>
    <dbReference type="NCBI Taxonomy" id="190721"/>
    <lineage>
        <taxon>Bacteria</taxon>
        <taxon>Pseudomonadati</taxon>
        <taxon>Pseudomonadota</taxon>
        <taxon>Betaproteobacteria</taxon>
        <taxon>Burkholderiales</taxon>
        <taxon>Burkholderiaceae</taxon>
        <taxon>Ralstonia</taxon>
    </lineage>
</organism>
<sequence>MKTVSIYEFAGLESNEFIEQCYRKLLGREPDTDGKAFYLNRLRQGESRARVVRNIARSKEARLNGMHVLHVRRYAAQTRLAAIPLLGSFVARSLTPVVVQKSEITPVQLTRRESDSNIRTQISELHSRLDELQAAHHELKQTLGFLSHHLSASIDGTSLSIKEMHKRTDFSLAVLGASMDGIRQEQKRLSNALRSANAAIDT</sequence>
<feature type="domain" description="DUF4214" evidence="1">
    <location>
        <begin position="12"/>
        <end position="61"/>
    </location>
</feature>
<evidence type="ECO:0000259" key="1">
    <source>
        <dbReference type="Pfam" id="PF13946"/>
    </source>
</evidence>
<evidence type="ECO:0000313" key="3">
    <source>
        <dbReference type="Proteomes" id="UP000077927"/>
    </source>
</evidence>
<evidence type="ECO:0000313" key="2">
    <source>
        <dbReference type="EMBL" id="ANH73254.1"/>
    </source>
</evidence>
<dbReference type="AlphaFoldDB" id="A0AAC9FR26"/>